<reference evidence="1" key="2">
    <citation type="journal article" date="2015" name="Fish Shellfish Immunol.">
        <title>Early steps in the European eel (Anguilla anguilla)-Vibrio vulnificus interaction in the gills: Role of the RtxA13 toxin.</title>
        <authorList>
            <person name="Callol A."/>
            <person name="Pajuelo D."/>
            <person name="Ebbesson L."/>
            <person name="Teles M."/>
            <person name="MacKenzie S."/>
            <person name="Amaro C."/>
        </authorList>
    </citation>
    <scope>NUCLEOTIDE SEQUENCE</scope>
</reference>
<accession>A0A0E9WFM9</accession>
<organism evidence="1">
    <name type="scientific">Anguilla anguilla</name>
    <name type="common">European freshwater eel</name>
    <name type="synonym">Muraena anguilla</name>
    <dbReference type="NCBI Taxonomy" id="7936"/>
    <lineage>
        <taxon>Eukaryota</taxon>
        <taxon>Metazoa</taxon>
        <taxon>Chordata</taxon>
        <taxon>Craniata</taxon>
        <taxon>Vertebrata</taxon>
        <taxon>Euteleostomi</taxon>
        <taxon>Actinopterygii</taxon>
        <taxon>Neopterygii</taxon>
        <taxon>Teleostei</taxon>
        <taxon>Anguilliformes</taxon>
        <taxon>Anguillidae</taxon>
        <taxon>Anguilla</taxon>
    </lineage>
</organism>
<proteinExistence type="predicted"/>
<name>A0A0E9WFM9_ANGAN</name>
<sequence>MDNTSVSGQRLVDGCIFSPRKNTCLQERIVQILGKDDHSVPLRTD</sequence>
<evidence type="ECO:0000313" key="1">
    <source>
        <dbReference type="EMBL" id="JAH89214.1"/>
    </source>
</evidence>
<dbReference type="EMBL" id="GBXM01019363">
    <property type="protein sequence ID" value="JAH89214.1"/>
    <property type="molecule type" value="Transcribed_RNA"/>
</dbReference>
<protein>
    <submittedName>
        <fullName evidence="1">Uncharacterized protein</fullName>
    </submittedName>
</protein>
<reference evidence="1" key="1">
    <citation type="submission" date="2014-11" db="EMBL/GenBank/DDBJ databases">
        <authorList>
            <person name="Amaro Gonzalez C."/>
        </authorList>
    </citation>
    <scope>NUCLEOTIDE SEQUENCE</scope>
</reference>
<dbReference type="AlphaFoldDB" id="A0A0E9WFM9"/>